<dbReference type="InterPro" id="IPR001789">
    <property type="entry name" value="Sig_transdc_resp-reg_receiver"/>
</dbReference>
<feature type="domain" description="Response regulatory" evidence="2">
    <location>
        <begin position="2"/>
        <end position="131"/>
    </location>
</feature>
<dbReference type="SUPFAM" id="SSF53167">
    <property type="entry name" value="Purine and uridine phosphorylases"/>
    <property type="match status" value="1"/>
</dbReference>
<evidence type="ECO:0000313" key="4">
    <source>
        <dbReference type="Proteomes" id="UP000218891"/>
    </source>
</evidence>
<dbReference type="RefSeq" id="WP_096869396.1">
    <property type="nucleotide sequence ID" value="NZ_CP010643.1"/>
</dbReference>
<dbReference type="InterPro" id="IPR011006">
    <property type="entry name" value="CheY-like_superfamily"/>
</dbReference>
<evidence type="ECO:0000313" key="3">
    <source>
        <dbReference type="EMBL" id="ATG36760.1"/>
    </source>
</evidence>
<keyword evidence="1" id="KW-0597">Phosphoprotein</keyword>
<dbReference type="InterPro" id="IPR035994">
    <property type="entry name" value="Nucleoside_phosphorylase_sf"/>
</dbReference>
<dbReference type="Proteomes" id="UP000218891">
    <property type="component" value="Chromosome"/>
</dbReference>
<dbReference type="Gene3D" id="3.40.50.2300">
    <property type="match status" value="1"/>
</dbReference>
<proteinExistence type="predicted"/>
<dbReference type="Gene3D" id="3.40.50.1580">
    <property type="entry name" value="Nucleoside phosphorylase domain"/>
    <property type="match status" value="1"/>
</dbReference>
<evidence type="ECO:0000259" key="2">
    <source>
        <dbReference type="PROSITE" id="PS50110"/>
    </source>
</evidence>
<gene>
    <name evidence="3" type="ORF">PhaeoP36_02650</name>
</gene>
<dbReference type="Pfam" id="PF01048">
    <property type="entry name" value="PNP_UDP_1"/>
    <property type="match status" value="1"/>
</dbReference>
<reference evidence="3 4" key="4">
    <citation type="journal article" date="2018" name="Environ. Microbiol. Rep.">
        <title>Phylogenetic distribution of roseobacticides in the Roseobacter group and their effect on microalgae.</title>
        <authorList>
            <person name="Sonnenschein E.C."/>
            <person name="Phippen C.B."/>
            <person name="Bentzon-Tilia M."/>
            <person name="Rasmussen S.A."/>
            <person name="Nielsen K.F."/>
            <person name="Gram L."/>
        </authorList>
    </citation>
    <scope>NUCLEOTIDE SEQUENCE [LARGE SCALE GENOMIC DNA]</scope>
    <source>
        <strain evidence="3 4">P36</strain>
    </source>
</reference>
<dbReference type="SUPFAM" id="SSF52172">
    <property type="entry name" value="CheY-like"/>
    <property type="match status" value="1"/>
</dbReference>
<dbReference type="EMBL" id="CP010643">
    <property type="protein sequence ID" value="ATG36760.1"/>
    <property type="molecule type" value="Genomic_DNA"/>
</dbReference>
<reference evidence="3 4" key="1">
    <citation type="journal article" date="2017" name="Front. Microbiol.">
        <title>Phaeobacter piscinae sp. nov., a species of the Roseobacter group and potential aquaculture probiont.</title>
        <authorList>
            <person name="Sonnenschein E.C."/>
            <person name="Phippen C.B.W."/>
            <person name="Nielsen K.F."/>
            <person name="Mateiu R.V."/>
            <person name="Melchiorsen J."/>
            <person name="Gram L."/>
            <person name="Overmann J."/>
            <person name="Freese H.M."/>
        </authorList>
    </citation>
    <scope>NUCLEOTIDE SEQUENCE [LARGE SCALE GENOMIC DNA]</scope>
    <source>
        <strain evidence="3 4">P36</strain>
    </source>
</reference>
<dbReference type="PANTHER" id="PTHR46832">
    <property type="entry name" value="5'-METHYLTHIOADENOSINE/S-ADENOSYLHOMOCYSTEINE NUCLEOSIDASE"/>
    <property type="match status" value="1"/>
</dbReference>
<reference evidence="3 4" key="2">
    <citation type="journal article" date="2017" name="Genome Biol. Evol.">
        <title>Trajectories and Drivers of Genome Evolution in Surface-Associated Marine Phaeobacter.</title>
        <authorList>
            <person name="Freese H.M."/>
            <person name="Sikorski J."/>
            <person name="Bunk B."/>
            <person name="Scheuner C."/>
            <person name="Meier-Kolthoff J.P."/>
            <person name="Sproer C."/>
            <person name="Gram L."/>
            <person name="Overmann J."/>
        </authorList>
    </citation>
    <scope>NUCLEOTIDE SEQUENCE [LARGE SCALE GENOMIC DNA]</scope>
    <source>
        <strain evidence="3 4">P36</strain>
    </source>
</reference>
<accession>A0ABN5DHE4</accession>
<organism evidence="3 4">
    <name type="scientific">Phaeobacter piscinae</name>
    <dbReference type="NCBI Taxonomy" id="1580596"/>
    <lineage>
        <taxon>Bacteria</taxon>
        <taxon>Pseudomonadati</taxon>
        <taxon>Pseudomonadota</taxon>
        <taxon>Alphaproteobacteria</taxon>
        <taxon>Rhodobacterales</taxon>
        <taxon>Roseobacteraceae</taxon>
        <taxon>Phaeobacter</taxon>
    </lineage>
</organism>
<dbReference type="InterPro" id="IPR000845">
    <property type="entry name" value="Nucleoside_phosphorylase_d"/>
</dbReference>
<dbReference type="PANTHER" id="PTHR46832:SF1">
    <property type="entry name" value="5'-METHYLTHIOADENOSINE_S-ADENOSYLHOMOCYSTEINE NUCLEOSIDASE"/>
    <property type="match status" value="1"/>
</dbReference>
<sequence>MKILVVDDNNEKVIDVVNVAKEAGVEEAAIEVATTAATAMKALKSSYFDLLIVDLVLPLRLGEGPDSGGGAALLKNIHRSKDMQAPEVILGLTVDPEALQNSQTDFSDHLWSIELAGPNNGEWKLKLQQKIQYLTARENQREGIPLENRVECDVLFVCALASPELEQLHIASGASWEQVTFPSDPILYWKATLEIEGHNVEAFSICLPQMGLVAAATGVSQATRTLSPKIVIMTGICGGRRGDCNLGDVIAANVTWDYGSGKFVQGEEGQVEFQPAPVQLISDATIQRCVTSIITDGQRLNKFYQDCPGYRTSEIPTLHIGPMASGAAVQNHKEFFNGVADQNRKILGVDMEAFGVAWACHQSFEPHPRWLIVKGVSDFADGTKADNVQRFASFMSAKVGLEVMRNLL</sequence>
<keyword evidence="4" id="KW-1185">Reference proteome</keyword>
<feature type="modified residue" description="4-aspartylphosphate" evidence="1">
    <location>
        <position position="54"/>
    </location>
</feature>
<reference evidence="3 4" key="3">
    <citation type="journal article" date="2017" name="Int. J. Syst. Evol. Microbiol.">
        <title>Adaptation of Surface-Associated Bacteria to the Open Ocean: A Genomically Distinct Subpopulation of Phaeobacter gallaeciensis Colonizes Pacific Mesozooplankton.</title>
        <authorList>
            <person name="Freese H.M."/>
            <person name="Methner A."/>
            <person name="Overmann J."/>
        </authorList>
    </citation>
    <scope>NUCLEOTIDE SEQUENCE [LARGE SCALE GENOMIC DNA]</scope>
    <source>
        <strain evidence="3 4">P36</strain>
    </source>
</reference>
<name>A0ABN5DHE4_9RHOB</name>
<dbReference type="PROSITE" id="PS50110">
    <property type="entry name" value="RESPONSE_REGULATORY"/>
    <property type="match status" value="1"/>
</dbReference>
<evidence type="ECO:0000256" key="1">
    <source>
        <dbReference type="PROSITE-ProRule" id="PRU00169"/>
    </source>
</evidence>
<protein>
    <submittedName>
        <fullName evidence="3">5'-methylthioadenosine/S-adenosylhomocysteine nucleosidase</fullName>
    </submittedName>
</protein>